<dbReference type="RefSeq" id="WP_168743090.1">
    <property type="nucleotide sequence ID" value="NZ_JABAHZ010000018.1"/>
</dbReference>
<dbReference type="InterPro" id="IPR015032">
    <property type="entry name" value="ThsB__TIR-like_domain"/>
</dbReference>
<proteinExistence type="predicted"/>
<protein>
    <recommendedName>
        <fullName evidence="1">Thoeris protein ThsB TIR-like domain-containing protein</fullName>
    </recommendedName>
</protein>
<dbReference type="Pfam" id="PF08937">
    <property type="entry name" value="ThsB_TIR"/>
    <property type="match status" value="1"/>
</dbReference>
<evidence type="ECO:0000313" key="2">
    <source>
        <dbReference type="EMBL" id="NLR83048.1"/>
    </source>
</evidence>
<keyword evidence="3" id="KW-1185">Reference proteome</keyword>
<reference evidence="2 3" key="1">
    <citation type="submission" date="2020-04" db="EMBL/GenBank/DDBJ databases">
        <authorList>
            <person name="Yin C."/>
        </authorList>
    </citation>
    <scope>NUCLEOTIDE SEQUENCE [LARGE SCALE GENOMIC DNA]</scope>
    <source>
        <strain evidence="2 3">Ak56</strain>
    </source>
</reference>
<evidence type="ECO:0000313" key="3">
    <source>
        <dbReference type="Proteomes" id="UP000552864"/>
    </source>
</evidence>
<gene>
    <name evidence="2" type="ORF">HGH91_30835</name>
</gene>
<dbReference type="Proteomes" id="UP000552864">
    <property type="component" value="Unassembled WGS sequence"/>
</dbReference>
<sequence>MGKKIFISYKYADTQVASLPYKPFTTVRDYVDTIQNKLDHTNHINKGEDDGESMATLADSTIGSKLGDKIFDSTITIVLISKGMKENRPDKDQWIPWEISYSLREQSRQGRTSKTNAVLGVVLPDQINSYDYYYRYNPTCNSTTQFTGQLFDILKKNMFNHKNPKTRYCNGNLIHEGETSFIKTVRWCDFILDMDYYINIALEILENKENYNVCKSI</sequence>
<accession>A0A847SWC2</accession>
<comment type="caution">
    <text evidence="2">The sequence shown here is derived from an EMBL/GenBank/DDBJ whole genome shotgun (WGS) entry which is preliminary data.</text>
</comment>
<organism evidence="2 3">
    <name type="scientific">Chitinophaga eiseniae</name>
    <dbReference type="NCBI Taxonomy" id="634771"/>
    <lineage>
        <taxon>Bacteria</taxon>
        <taxon>Pseudomonadati</taxon>
        <taxon>Bacteroidota</taxon>
        <taxon>Chitinophagia</taxon>
        <taxon>Chitinophagales</taxon>
        <taxon>Chitinophagaceae</taxon>
        <taxon>Chitinophaga</taxon>
    </lineage>
</organism>
<evidence type="ECO:0000259" key="1">
    <source>
        <dbReference type="Pfam" id="PF08937"/>
    </source>
</evidence>
<feature type="domain" description="Thoeris protein ThsB TIR-like" evidence="1">
    <location>
        <begin position="6"/>
        <end position="125"/>
    </location>
</feature>
<dbReference type="AlphaFoldDB" id="A0A847SWC2"/>
<name>A0A847SWC2_9BACT</name>
<dbReference type="EMBL" id="JABAHZ010000018">
    <property type="protein sequence ID" value="NLR83048.1"/>
    <property type="molecule type" value="Genomic_DNA"/>
</dbReference>